<evidence type="ECO:0000313" key="2">
    <source>
        <dbReference type="Proteomes" id="UP000447434"/>
    </source>
</evidence>
<keyword evidence="2" id="KW-1185">Reference proteome</keyword>
<dbReference type="EMBL" id="WOCE01000019">
    <property type="protein sequence ID" value="KAE9592063.1"/>
    <property type="molecule type" value="Genomic_DNA"/>
</dbReference>
<sequence length="79" mass="9063">MCDSSLLGNHLEGQGQNVLEREDERFIHVKGNFDRSIEPDRRNHGYLPNDSTARKLVHRDDDGNFVRCTQPISRNKISG</sequence>
<comment type="caution">
    <text evidence="1">The sequence shown here is derived from an EMBL/GenBank/DDBJ whole genome shotgun (WGS) entry which is preliminary data.</text>
</comment>
<dbReference type="AlphaFoldDB" id="A0A6A4NIV3"/>
<dbReference type="Proteomes" id="UP000447434">
    <property type="component" value="Chromosome 19"/>
</dbReference>
<organism evidence="1 2">
    <name type="scientific">Lupinus albus</name>
    <name type="common">White lupine</name>
    <name type="synonym">Lupinus termis</name>
    <dbReference type="NCBI Taxonomy" id="3870"/>
    <lineage>
        <taxon>Eukaryota</taxon>
        <taxon>Viridiplantae</taxon>
        <taxon>Streptophyta</taxon>
        <taxon>Embryophyta</taxon>
        <taxon>Tracheophyta</taxon>
        <taxon>Spermatophyta</taxon>
        <taxon>Magnoliopsida</taxon>
        <taxon>eudicotyledons</taxon>
        <taxon>Gunneridae</taxon>
        <taxon>Pentapetalae</taxon>
        <taxon>rosids</taxon>
        <taxon>fabids</taxon>
        <taxon>Fabales</taxon>
        <taxon>Fabaceae</taxon>
        <taxon>Papilionoideae</taxon>
        <taxon>50 kb inversion clade</taxon>
        <taxon>genistoids sensu lato</taxon>
        <taxon>core genistoids</taxon>
        <taxon>Genisteae</taxon>
        <taxon>Lupinus</taxon>
    </lineage>
</organism>
<evidence type="ECO:0000313" key="1">
    <source>
        <dbReference type="EMBL" id="KAE9592063.1"/>
    </source>
</evidence>
<protein>
    <submittedName>
        <fullName evidence="1">Uncharacterized protein</fullName>
    </submittedName>
</protein>
<accession>A0A6A4NIV3</accession>
<name>A0A6A4NIV3_LUPAL</name>
<reference evidence="2" key="1">
    <citation type="journal article" date="2020" name="Nat. Commun.">
        <title>Genome sequence of the cluster root forming white lupin.</title>
        <authorList>
            <person name="Hufnagel B."/>
            <person name="Marques A."/>
            <person name="Soriano A."/>
            <person name="Marques L."/>
            <person name="Divol F."/>
            <person name="Doumas P."/>
            <person name="Sallet E."/>
            <person name="Mancinotti D."/>
            <person name="Carrere S."/>
            <person name="Marande W."/>
            <person name="Arribat S."/>
            <person name="Keller J."/>
            <person name="Huneau C."/>
            <person name="Blein T."/>
            <person name="Aime D."/>
            <person name="Laguerre M."/>
            <person name="Taylor J."/>
            <person name="Schubert V."/>
            <person name="Nelson M."/>
            <person name="Geu-Flores F."/>
            <person name="Crespi M."/>
            <person name="Gallardo-Guerrero K."/>
            <person name="Delaux P.-M."/>
            <person name="Salse J."/>
            <person name="Berges H."/>
            <person name="Guyot R."/>
            <person name="Gouzy J."/>
            <person name="Peret B."/>
        </authorList>
    </citation>
    <scope>NUCLEOTIDE SEQUENCE [LARGE SCALE GENOMIC DNA]</scope>
    <source>
        <strain evidence="2">cv. Amiga</strain>
    </source>
</reference>
<proteinExistence type="predicted"/>
<gene>
    <name evidence="1" type="ORF">Lalb_Chr19g0125281</name>
</gene>